<reference evidence="2 3" key="1">
    <citation type="submission" date="2006-10" db="EMBL/GenBank/DDBJ databases">
        <title>Complete sequence of Syntrophobacter fumaroxidans MPOB.</title>
        <authorList>
            <consortium name="US DOE Joint Genome Institute"/>
            <person name="Copeland A."/>
            <person name="Lucas S."/>
            <person name="Lapidus A."/>
            <person name="Barry K."/>
            <person name="Detter J.C."/>
            <person name="Glavina del Rio T."/>
            <person name="Hammon N."/>
            <person name="Israni S."/>
            <person name="Pitluck S."/>
            <person name="Goltsman E.G."/>
            <person name="Martinez M."/>
            <person name="Schmutz J."/>
            <person name="Larimer F."/>
            <person name="Land M."/>
            <person name="Hauser L."/>
            <person name="Kyrpides N."/>
            <person name="Kim E."/>
            <person name="Boone D.R."/>
            <person name="Brockman F."/>
            <person name="Culley D."/>
            <person name="Ferry J."/>
            <person name="Gunsalus R."/>
            <person name="McInerney M.J."/>
            <person name="Morrison M."/>
            <person name="Plugge C."/>
            <person name="Rohlin L."/>
            <person name="Scholten J."/>
            <person name="Sieber J."/>
            <person name="Stams A.J.M."/>
            <person name="Worm P."/>
            <person name="Henstra A.M."/>
            <person name="Richardson P."/>
        </authorList>
    </citation>
    <scope>NUCLEOTIDE SEQUENCE [LARGE SCALE GENOMIC DNA]</scope>
    <source>
        <strain evidence="3">DSM 10017 / MPOB</strain>
    </source>
</reference>
<gene>
    <name evidence="2" type="ordered locus">Sfum_0946</name>
</gene>
<feature type="region of interest" description="Disordered" evidence="1">
    <location>
        <begin position="1"/>
        <end position="29"/>
    </location>
</feature>
<sequence length="111" mass="11898">MPMGPARPAGPARVSAGTEKRDTIPELGWPGDRIDQRCRFAHEPNVEALPAFPQAMKTPASCPNAPRLSRTLNRLCAPHAEHRPGVGCVVSLFFTFFLTDGTPNPPPGGTL</sequence>
<proteinExistence type="predicted"/>
<protein>
    <submittedName>
        <fullName evidence="2">Uncharacterized protein</fullName>
    </submittedName>
</protein>
<evidence type="ECO:0000313" key="3">
    <source>
        <dbReference type="Proteomes" id="UP000001784"/>
    </source>
</evidence>
<dbReference type="AlphaFoldDB" id="A0LGU0"/>
<evidence type="ECO:0000256" key="1">
    <source>
        <dbReference type="SAM" id="MobiDB-lite"/>
    </source>
</evidence>
<keyword evidence="3" id="KW-1185">Reference proteome</keyword>
<dbReference type="InParanoid" id="A0LGU0"/>
<organism evidence="2 3">
    <name type="scientific">Syntrophobacter fumaroxidans (strain DSM 10017 / MPOB)</name>
    <dbReference type="NCBI Taxonomy" id="335543"/>
    <lineage>
        <taxon>Bacteria</taxon>
        <taxon>Pseudomonadati</taxon>
        <taxon>Thermodesulfobacteriota</taxon>
        <taxon>Syntrophobacteria</taxon>
        <taxon>Syntrophobacterales</taxon>
        <taxon>Syntrophobacteraceae</taxon>
        <taxon>Syntrophobacter</taxon>
    </lineage>
</organism>
<feature type="compositionally biased region" description="Low complexity" evidence="1">
    <location>
        <begin position="1"/>
        <end position="13"/>
    </location>
</feature>
<evidence type="ECO:0000313" key="2">
    <source>
        <dbReference type="EMBL" id="ABK16642.1"/>
    </source>
</evidence>
<accession>A0LGU0</accession>
<dbReference type="STRING" id="335543.Sfum_0946"/>
<name>A0LGU0_SYNFM</name>
<dbReference type="HOGENOM" id="CLU_2157124_0_0_7"/>
<dbReference type="KEGG" id="sfu:Sfum_0946"/>
<dbReference type="Proteomes" id="UP000001784">
    <property type="component" value="Chromosome"/>
</dbReference>
<dbReference type="EMBL" id="CP000478">
    <property type="protein sequence ID" value="ABK16642.1"/>
    <property type="molecule type" value="Genomic_DNA"/>
</dbReference>